<dbReference type="EMBL" id="FMZM01000003">
    <property type="protein sequence ID" value="SDC62815.1"/>
    <property type="molecule type" value="Genomic_DNA"/>
</dbReference>
<evidence type="ECO:0000313" key="1">
    <source>
        <dbReference type="EMBL" id="SDC62815.1"/>
    </source>
</evidence>
<keyword evidence="2" id="KW-1185">Reference proteome</keyword>
<dbReference type="Proteomes" id="UP000199034">
    <property type="component" value="Unassembled WGS sequence"/>
</dbReference>
<dbReference type="AlphaFoldDB" id="A0A1G6N6R0"/>
<accession>A0A1G6N6R0</accession>
<dbReference type="STRING" id="1045774.SAMN05421872_103141"/>
<sequence length="159" mass="17689">MLWTGDLEDAPSSCFEANEFGELPTCSYYGGEWHRSFENSGDPSDGFGGFVALIIILGVIAAAGTAYWRVTTARGMARRSGLDEDEAARMALFTETGLETTYLASTMRRREVEAAPAPAAAHDHDDVADRLRRLDRLRDEELVSNEEWGERRRAILDEL</sequence>
<evidence type="ECO:0000313" key="2">
    <source>
        <dbReference type="Proteomes" id="UP000199034"/>
    </source>
</evidence>
<reference evidence="1 2" key="1">
    <citation type="submission" date="2016-10" db="EMBL/GenBank/DDBJ databases">
        <authorList>
            <person name="de Groot N.N."/>
        </authorList>
    </citation>
    <scope>NUCLEOTIDE SEQUENCE [LARGE SCALE GENOMIC DNA]</scope>
    <source>
        <strain evidence="1 2">CGMCC 4.6858</strain>
    </source>
</reference>
<protein>
    <recommendedName>
        <fullName evidence="3">Short C-terminal domain-containing protein</fullName>
    </recommendedName>
</protein>
<gene>
    <name evidence="1" type="ORF">SAMN05421872_103141</name>
</gene>
<name>A0A1G6N6R0_9ACTN</name>
<dbReference type="RefSeq" id="WP_090852618.1">
    <property type="nucleotide sequence ID" value="NZ_FMZM01000003.1"/>
</dbReference>
<proteinExistence type="predicted"/>
<evidence type="ECO:0008006" key="3">
    <source>
        <dbReference type="Google" id="ProtNLM"/>
    </source>
</evidence>
<organism evidence="1 2">
    <name type="scientific">Nocardioides lianchengensis</name>
    <dbReference type="NCBI Taxonomy" id="1045774"/>
    <lineage>
        <taxon>Bacteria</taxon>
        <taxon>Bacillati</taxon>
        <taxon>Actinomycetota</taxon>
        <taxon>Actinomycetes</taxon>
        <taxon>Propionibacteriales</taxon>
        <taxon>Nocardioidaceae</taxon>
        <taxon>Nocardioides</taxon>
    </lineage>
</organism>
<dbReference type="OrthoDB" id="3788317at2"/>